<accession>A0A9P1CNL4</accession>
<dbReference type="EMBL" id="CAMXCT010001913">
    <property type="protein sequence ID" value="CAI3994133.1"/>
    <property type="molecule type" value="Genomic_DNA"/>
</dbReference>
<dbReference type="Proteomes" id="UP001152797">
    <property type="component" value="Unassembled WGS sequence"/>
</dbReference>
<evidence type="ECO:0000313" key="4">
    <source>
        <dbReference type="Proteomes" id="UP001152797"/>
    </source>
</evidence>
<feature type="chain" id="PRO_5043270614" evidence="1">
    <location>
        <begin position="44"/>
        <end position="99"/>
    </location>
</feature>
<sequence length="99" mass="11060">MYRFRTYDLNTACSTGGDLLLAIKLRLCLFAFVSCAVPSASNARNSRLVPHGPAQRMLDHAAVMLLTAAAAWKFCDHFYLKQRGKRIEKNPGASATWER</sequence>
<proteinExistence type="predicted"/>
<protein>
    <submittedName>
        <fullName evidence="2">Uncharacterized protein</fullName>
    </submittedName>
</protein>
<evidence type="ECO:0000313" key="2">
    <source>
        <dbReference type="EMBL" id="CAI3994133.1"/>
    </source>
</evidence>
<evidence type="ECO:0000256" key="1">
    <source>
        <dbReference type="SAM" id="SignalP"/>
    </source>
</evidence>
<name>A0A9P1CNL4_9DINO</name>
<feature type="signal peptide" evidence="1">
    <location>
        <begin position="1"/>
        <end position="43"/>
    </location>
</feature>
<organism evidence="2">
    <name type="scientific">Cladocopium goreaui</name>
    <dbReference type="NCBI Taxonomy" id="2562237"/>
    <lineage>
        <taxon>Eukaryota</taxon>
        <taxon>Sar</taxon>
        <taxon>Alveolata</taxon>
        <taxon>Dinophyceae</taxon>
        <taxon>Suessiales</taxon>
        <taxon>Symbiodiniaceae</taxon>
        <taxon>Cladocopium</taxon>
    </lineage>
</organism>
<dbReference type="EMBL" id="CAMXCT030001913">
    <property type="protein sequence ID" value="CAL4781445.1"/>
    <property type="molecule type" value="Genomic_DNA"/>
</dbReference>
<evidence type="ECO:0000313" key="3">
    <source>
        <dbReference type="EMBL" id="CAL4781445.1"/>
    </source>
</evidence>
<reference evidence="2" key="1">
    <citation type="submission" date="2022-10" db="EMBL/GenBank/DDBJ databases">
        <authorList>
            <person name="Chen Y."/>
            <person name="Dougan E. K."/>
            <person name="Chan C."/>
            <person name="Rhodes N."/>
            <person name="Thang M."/>
        </authorList>
    </citation>
    <scope>NUCLEOTIDE SEQUENCE</scope>
</reference>
<dbReference type="AlphaFoldDB" id="A0A9P1CNL4"/>
<keyword evidence="4" id="KW-1185">Reference proteome</keyword>
<gene>
    <name evidence="2" type="ORF">C1SCF055_LOCUS20806</name>
</gene>
<comment type="caution">
    <text evidence="2">The sequence shown here is derived from an EMBL/GenBank/DDBJ whole genome shotgun (WGS) entry which is preliminary data.</text>
</comment>
<keyword evidence="1" id="KW-0732">Signal</keyword>
<dbReference type="EMBL" id="CAMXCT020001913">
    <property type="protein sequence ID" value="CAL1147508.1"/>
    <property type="molecule type" value="Genomic_DNA"/>
</dbReference>
<reference evidence="3 4" key="2">
    <citation type="submission" date="2024-05" db="EMBL/GenBank/DDBJ databases">
        <authorList>
            <person name="Chen Y."/>
            <person name="Shah S."/>
            <person name="Dougan E. K."/>
            <person name="Thang M."/>
            <person name="Chan C."/>
        </authorList>
    </citation>
    <scope>NUCLEOTIDE SEQUENCE [LARGE SCALE GENOMIC DNA]</scope>
</reference>